<feature type="compositionally biased region" description="Polar residues" evidence="1">
    <location>
        <begin position="38"/>
        <end position="58"/>
    </location>
</feature>
<evidence type="ECO:0000313" key="3">
    <source>
        <dbReference type="Proteomes" id="UP000319257"/>
    </source>
</evidence>
<reference evidence="2 3" key="1">
    <citation type="submission" date="2019-06" db="EMBL/GenBank/DDBJ databases">
        <title>Draft genome sequence of the filamentous fungus Phialemoniopsis curvata isolated from diesel fuel.</title>
        <authorList>
            <person name="Varaljay V.A."/>
            <person name="Lyon W.J."/>
            <person name="Crouch A.L."/>
            <person name="Drake C.E."/>
            <person name="Hollomon J.M."/>
            <person name="Nadeau L.J."/>
            <person name="Nunn H.S."/>
            <person name="Stevenson B.S."/>
            <person name="Bojanowski C.L."/>
            <person name="Crookes-Goodson W.J."/>
        </authorList>
    </citation>
    <scope>NUCLEOTIDE SEQUENCE [LARGE SCALE GENOMIC DNA]</scope>
    <source>
        <strain evidence="2 3">D216</strain>
    </source>
</reference>
<dbReference type="InParanoid" id="A0A507BMR0"/>
<organism evidence="2 3">
    <name type="scientific">Thyridium curvatum</name>
    <dbReference type="NCBI Taxonomy" id="1093900"/>
    <lineage>
        <taxon>Eukaryota</taxon>
        <taxon>Fungi</taxon>
        <taxon>Dikarya</taxon>
        <taxon>Ascomycota</taxon>
        <taxon>Pezizomycotina</taxon>
        <taxon>Sordariomycetes</taxon>
        <taxon>Sordariomycetidae</taxon>
        <taxon>Thyridiales</taxon>
        <taxon>Thyridiaceae</taxon>
        <taxon>Thyridium</taxon>
    </lineage>
</organism>
<keyword evidence="3" id="KW-1185">Reference proteome</keyword>
<sequence length="547" mass="60219">MSPKLKPLLLPQLVEERRMLEVQQTMVPDVDPSHVYSADNTSSSDIASPVTPTFSQRSGHMRYSSSSSSLELMPPAPLCTDNPVSPTQLAYTSKSVKTQLPDVQEDPAEREEEEHTLVRSEIGALDYCLCDEPCSHSESSTFDNPGVFDYDYDTGFLSDSDFSTSSRSKRRRHVAADSLSGITSQITSRIPGLSRLRSNSKRSNITFTPASDPSLDLRPTLSRAASSRSSSISAPVRHVPDRCFEPPLPPTPALSYYGSTESIVMPPAQDIDFVSVQQSLERERAMATTPLLPPLLTSLPSSSQPQSVAQSPLQSPTIAPSPSTVDPMASQVFSLPPLSTKPSLSSFRPVISPSASAPPTIASSELPSPLPPTFDLLEQNDAWSDRLGHANYTINPKPYQPDTASLRALQDYRSDWDQARVNYTKHLARTGEHYGSTSKTFHLTEAKWAETEEHWKVEHDILVDRIVATGDYDALPQQEWSRLQGEVPSIIPRMLDAKGKFPELGDQEIVGPMVRDAVMVRDQLTADERQSTSKFWKSLAGKVGLRK</sequence>
<feature type="compositionally biased region" description="Low complexity" evidence="1">
    <location>
        <begin position="222"/>
        <end position="234"/>
    </location>
</feature>
<feature type="compositionally biased region" description="Low complexity" evidence="1">
    <location>
        <begin position="334"/>
        <end position="364"/>
    </location>
</feature>
<feature type="compositionally biased region" description="Low complexity" evidence="1">
    <location>
        <begin position="294"/>
        <end position="316"/>
    </location>
</feature>
<dbReference type="GeneID" id="41978985"/>
<dbReference type="OrthoDB" id="3882058at2759"/>
<accession>A0A507BMR0</accession>
<dbReference type="RefSeq" id="XP_031000500.1">
    <property type="nucleotide sequence ID" value="XM_031134278.1"/>
</dbReference>
<evidence type="ECO:0000313" key="2">
    <source>
        <dbReference type="EMBL" id="TPX18789.1"/>
    </source>
</evidence>
<comment type="caution">
    <text evidence="2">The sequence shown here is derived from an EMBL/GenBank/DDBJ whole genome shotgun (WGS) entry which is preliminary data.</text>
</comment>
<gene>
    <name evidence="2" type="ORF">E0L32_011538</name>
</gene>
<feature type="region of interest" description="Disordered" evidence="1">
    <location>
        <begin position="292"/>
        <end position="372"/>
    </location>
</feature>
<feature type="region of interest" description="Disordered" evidence="1">
    <location>
        <begin position="201"/>
        <end position="235"/>
    </location>
</feature>
<evidence type="ECO:0008006" key="4">
    <source>
        <dbReference type="Google" id="ProtNLM"/>
    </source>
</evidence>
<feature type="region of interest" description="Disordered" evidence="1">
    <location>
        <begin position="31"/>
        <end position="72"/>
    </location>
</feature>
<protein>
    <recommendedName>
        <fullName evidence="4">Only prolin and serin are matching in the corresponding protein</fullName>
    </recommendedName>
</protein>
<proteinExistence type="predicted"/>
<evidence type="ECO:0000256" key="1">
    <source>
        <dbReference type="SAM" id="MobiDB-lite"/>
    </source>
</evidence>
<dbReference type="EMBL" id="SKBQ01000109">
    <property type="protein sequence ID" value="TPX18789.1"/>
    <property type="molecule type" value="Genomic_DNA"/>
</dbReference>
<name>A0A507BMR0_9PEZI</name>
<dbReference type="AlphaFoldDB" id="A0A507BMR0"/>
<dbReference type="Proteomes" id="UP000319257">
    <property type="component" value="Unassembled WGS sequence"/>
</dbReference>